<dbReference type="Pfam" id="PF18029">
    <property type="entry name" value="Glyoxalase_6"/>
    <property type="match status" value="1"/>
</dbReference>
<sequence>MTDVVDTGGVPRLRQVVLDCTDARALAEFYRRLLGLVYRPGDEPPETGGVDERGRDWLVLRTPDGVPQLAFQQVDHLPEATWPDGPVPQQLHLDLTVASVEDLEVQHQRVLRLGGRLLHDRADDPEEPLRVYADLAGHPFCIFVAP</sequence>
<evidence type="ECO:0000313" key="2">
    <source>
        <dbReference type="EMBL" id="GFJ86817.1"/>
    </source>
</evidence>
<dbReference type="InterPro" id="IPR029068">
    <property type="entry name" value="Glyas_Bleomycin-R_OHBP_Dase"/>
</dbReference>
<dbReference type="CDD" id="cd06587">
    <property type="entry name" value="VOC"/>
    <property type="match status" value="1"/>
</dbReference>
<dbReference type="EMBL" id="BLPG01000001">
    <property type="protein sequence ID" value="GFJ86817.1"/>
    <property type="molecule type" value="Genomic_DNA"/>
</dbReference>
<evidence type="ECO:0000259" key="1">
    <source>
        <dbReference type="PROSITE" id="PS51819"/>
    </source>
</evidence>
<dbReference type="InterPro" id="IPR037523">
    <property type="entry name" value="VOC_core"/>
</dbReference>
<dbReference type="PROSITE" id="PS51819">
    <property type="entry name" value="VOC"/>
    <property type="match status" value="1"/>
</dbReference>
<feature type="domain" description="VOC" evidence="1">
    <location>
        <begin position="12"/>
        <end position="145"/>
    </location>
</feature>
<protein>
    <submittedName>
        <fullName evidence="2">Glyoxalase</fullName>
    </submittedName>
</protein>
<accession>A0A6V8KYA9</accession>
<dbReference type="PANTHER" id="PTHR35908:SF1">
    <property type="entry name" value="CONSERVED PROTEIN"/>
    <property type="match status" value="1"/>
</dbReference>
<reference evidence="2 3" key="2">
    <citation type="submission" date="2020-03" db="EMBL/GenBank/DDBJ databases">
        <authorList>
            <person name="Ichikawa N."/>
            <person name="Kimura A."/>
            <person name="Kitahashi Y."/>
            <person name="Uohara A."/>
        </authorList>
    </citation>
    <scope>NUCLEOTIDE SEQUENCE [LARGE SCALE GENOMIC DNA]</scope>
    <source>
        <strain evidence="2 3">NBRC 108638</strain>
    </source>
</reference>
<name>A0A6V8KYA9_9ACTN</name>
<reference evidence="2 3" key="1">
    <citation type="submission" date="2020-03" db="EMBL/GenBank/DDBJ databases">
        <title>Whole genome shotgun sequence of Phytohabitans rumicis NBRC 108638.</title>
        <authorList>
            <person name="Komaki H."/>
            <person name="Tamura T."/>
        </authorList>
    </citation>
    <scope>NUCLEOTIDE SEQUENCE [LARGE SCALE GENOMIC DNA]</scope>
    <source>
        <strain evidence="2 3">NBRC 108638</strain>
    </source>
</reference>
<dbReference type="InterPro" id="IPR041581">
    <property type="entry name" value="Glyoxalase_6"/>
</dbReference>
<comment type="caution">
    <text evidence="2">The sequence shown here is derived from an EMBL/GenBank/DDBJ whole genome shotgun (WGS) entry which is preliminary data.</text>
</comment>
<organism evidence="2 3">
    <name type="scientific">Phytohabitans rumicis</name>
    <dbReference type="NCBI Taxonomy" id="1076125"/>
    <lineage>
        <taxon>Bacteria</taxon>
        <taxon>Bacillati</taxon>
        <taxon>Actinomycetota</taxon>
        <taxon>Actinomycetes</taxon>
        <taxon>Micromonosporales</taxon>
        <taxon>Micromonosporaceae</taxon>
    </lineage>
</organism>
<dbReference type="SUPFAM" id="SSF54593">
    <property type="entry name" value="Glyoxalase/Bleomycin resistance protein/Dihydroxybiphenyl dioxygenase"/>
    <property type="match status" value="1"/>
</dbReference>
<dbReference type="PANTHER" id="PTHR35908">
    <property type="entry name" value="HYPOTHETICAL FUSION PROTEIN"/>
    <property type="match status" value="1"/>
</dbReference>
<gene>
    <name evidence="2" type="ORF">Prum_004590</name>
</gene>
<keyword evidence="3" id="KW-1185">Reference proteome</keyword>
<proteinExistence type="predicted"/>
<dbReference type="Gene3D" id="3.10.180.10">
    <property type="entry name" value="2,3-Dihydroxybiphenyl 1,2-Dioxygenase, domain 1"/>
    <property type="match status" value="1"/>
</dbReference>
<dbReference type="Proteomes" id="UP000482960">
    <property type="component" value="Unassembled WGS sequence"/>
</dbReference>
<dbReference type="AlphaFoldDB" id="A0A6V8KYA9"/>
<dbReference type="RefSeq" id="WP_246277592.1">
    <property type="nucleotide sequence ID" value="NZ_BAABJB010000025.1"/>
</dbReference>
<evidence type="ECO:0000313" key="3">
    <source>
        <dbReference type="Proteomes" id="UP000482960"/>
    </source>
</evidence>